<gene>
    <name evidence="1" type="ORF">OHB35_34615</name>
</gene>
<proteinExistence type="predicted"/>
<evidence type="ECO:0000313" key="1">
    <source>
        <dbReference type="EMBL" id="WSD22057.1"/>
    </source>
</evidence>
<sequence length="53" mass="5829">MSSPEQFPEWAGLPVKEVVSAGTDDGMYRLGDDVVRRPCPARLAAWQVRVRAG</sequence>
<name>A0ABZ1HTY9_STRPH</name>
<dbReference type="EMBL" id="CP109135">
    <property type="protein sequence ID" value="WSD22057.1"/>
    <property type="molecule type" value="Genomic_DNA"/>
</dbReference>
<keyword evidence="2" id="KW-1185">Reference proteome</keyword>
<accession>A0ABZ1HTY9</accession>
<reference evidence="1 2" key="1">
    <citation type="submission" date="2022-10" db="EMBL/GenBank/DDBJ databases">
        <title>The complete genomes of actinobacterial strains from the NBC collection.</title>
        <authorList>
            <person name="Joergensen T.S."/>
            <person name="Alvarez Arevalo M."/>
            <person name="Sterndorff E.B."/>
            <person name="Faurdal D."/>
            <person name="Vuksanovic O."/>
            <person name="Mourched A.-S."/>
            <person name="Charusanti P."/>
            <person name="Shaw S."/>
            <person name="Blin K."/>
            <person name="Weber T."/>
        </authorList>
    </citation>
    <scope>NUCLEOTIDE SEQUENCE [LARGE SCALE GENOMIC DNA]</scope>
    <source>
        <strain evidence="1 2">NBC 01752</strain>
    </source>
</reference>
<evidence type="ECO:0000313" key="2">
    <source>
        <dbReference type="Proteomes" id="UP001340816"/>
    </source>
</evidence>
<dbReference type="Proteomes" id="UP001340816">
    <property type="component" value="Chromosome"/>
</dbReference>
<protein>
    <submittedName>
        <fullName evidence="1">Uncharacterized protein</fullName>
    </submittedName>
</protein>
<dbReference type="RefSeq" id="WP_326760819.1">
    <property type="nucleotide sequence ID" value="NZ_CP109135.1"/>
</dbReference>
<organism evidence="1 2">
    <name type="scientific">Streptomyces phaeochromogenes</name>
    <dbReference type="NCBI Taxonomy" id="1923"/>
    <lineage>
        <taxon>Bacteria</taxon>
        <taxon>Bacillati</taxon>
        <taxon>Actinomycetota</taxon>
        <taxon>Actinomycetes</taxon>
        <taxon>Kitasatosporales</taxon>
        <taxon>Streptomycetaceae</taxon>
        <taxon>Streptomyces</taxon>
        <taxon>Streptomyces phaeochromogenes group</taxon>
    </lineage>
</organism>